<sequence>MDVKNKQKLIKRLGSVPINSGDKPSFLETFGFFKHRPLMSSPLLTKTINHWKPIANVLSVPHSETEYQRMVTVLDELLNKIGDDETHPLAGLLETLSTLIEVYEEEHHNVADAPAHEVLRFLMEEHSLTANELPEIGNQEEVLKTLSGQRSLNKDQIQNLSRRFHVSPAVFF</sequence>
<dbReference type="GO" id="GO:0006355">
    <property type="term" value="P:regulation of DNA-templated transcription"/>
    <property type="evidence" value="ECO:0007669"/>
    <property type="project" value="InterPro"/>
</dbReference>
<keyword evidence="2" id="KW-1185">Reference proteome</keyword>
<dbReference type="Proteomes" id="UP000076962">
    <property type="component" value="Unassembled WGS sequence"/>
</dbReference>
<dbReference type="PANTHER" id="PTHR40455">
    <property type="entry name" value="ANTITOXIN HIGA"/>
    <property type="match status" value="1"/>
</dbReference>
<dbReference type="PANTHER" id="PTHR40455:SF1">
    <property type="entry name" value="ANTITOXIN HIGA"/>
    <property type="match status" value="1"/>
</dbReference>
<proteinExistence type="predicted"/>
<evidence type="ECO:0000313" key="1">
    <source>
        <dbReference type="EMBL" id="OAD19434.1"/>
    </source>
</evidence>
<dbReference type="InterPro" id="IPR039060">
    <property type="entry name" value="Antitox_HigA"/>
</dbReference>
<comment type="caution">
    <text evidence="1">The sequence shown here is derived from an EMBL/GenBank/DDBJ whole genome shotgun (WGS) entry which is preliminary data.</text>
</comment>
<accession>A0A176RUL0</accession>
<reference evidence="1 2" key="1">
    <citation type="submission" date="2016-05" db="EMBL/GenBank/DDBJ databases">
        <title>Single-cell genome of chain-forming Candidatus Thiomargarita nelsonii and comparison to other large sulfur-oxidizing bacteria.</title>
        <authorList>
            <person name="Winkel M."/>
            <person name="Salman V."/>
            <person name="Woyke T."/>
            <person name="Schulz-Vogt H."/>
            <person name="Richter M."/>
            <person name="Flood B."/>
            <person name="Bailey J."/>
            <person name="Amann R."/>
            <person name="Mussmann M."/>
        </authorList>
    </citation>
    <scope>NUCLEOTIDE SEQUENCE [LARGE SCALE GENOMIC DNA]</scope>
    <source>
        <strain evidence="1 2">THI036</strain>
    </source>
</reference>
<dbReference type="GO" id="GO:0001046">
    <property type="term" value="F:core promoter sequence-specific DNA binding"/>
    <property type="evidence" value="ECO:0007669"/>
    <property type="project" value="TreeGrafter"/>
</dbReference>
<dbReference type="AlphaFoldDB" id="A0A176RUL0"/>
<dbReference type="EMBL" id="LUTY01002802">
    <property type="protein sequence ID" value="OAD19434.1"/>
    <property type="molecule type" value="Genomic_DNA"/>
</dbReference>
<protein>
    <submittedName>
        <fullName evidence="1">XRE family transcriptional regulator</fullName>
    </submittedName>
</protein>
<gene>
    <name evidence="1" type="ORF">THIOM_004929</name>
</gene>
<evidence type="ECO:0000313" key="2">
    <source>
        <dbReference type="Proteomes" id="UP000076962"/>
    </source>
</evidence>
<organism evidence="1 2">
    <name type="scientific">Candidatus Thiomargarita nelsonii</name>
    <dbReference type="NCBI Taxonomy" id="1003181"/>
    <lineage>
        <taxon>Bacteria</taxon>
        <taxon>Pseudomonadati</taxon>
        <taxon>Pseudomonadota</taxon>
        <taxon>Gammaproteobacteria</taxon>
        <taxon>Thiotrichales</taxon>
        <taxon>Thiotrichaceae</taxon>
        <taxon>Thiomargarita</taxon>
    </lineage>
</organism>
<name>A0A176RUL0_9GAMM</name>